<accession>A0ABS9C801</accession>
<organism evidence="2 3">
    <name type="scientific">Chryseobacterium indicum</name>
    <dbReference type="NCBI Taxonomy" id="2766954"/>
    <lineage>
        <taxon>Bacteria</taxon>
        <taxon>Pseudomonadati</taxon>
        <taxon>Bacteroidota</taxon>
        <taxon>Flavobacteriia</taxon>
        <taxon>Flavobacteriales</taxon>
        <taxon>Weeksellaceae</taxon>
        <taxon>Chryseobacterium group</taxon>
        <taxon>Chryseobacterium</taxon>
    </lineage>
</organism>
<sequence>MKNTITLVLVFLLPFLAFSQKAEHRNLENKLAIQGYDPVSYIEQKKAVKGKKEFAVNINGAIYYTSSEKNKELLKKDPAKYEPVYGGWCAFAMGDDGEKVEINPTTFKVIDGKTYLFYNKLFNNTLNSWNKNEDKLKKQADLNWKKLTTK</sequence>
<reference evidence="2" key="1">
    <citation type="submission" date="2021-08" db="EMBL/GenBank/DDBJ databases">
        <title>Complete genome sequence of Chryseobacterium sp strain PS-8.</title>
        <authorList>
            <person name="Das S.K."/>
        </authorList>
    </citation>
    <scope>NUCLEOTIDE SEQUENCE</scope>
    <source>
        <strain evidence="2">PS-8</strain>
    </source>
</reference>
<evidence type="ECO:0000313" key="3">
    <source>
        <dbReference type="Proteomes" id="UP001430374"/>
    </source>
</evidence>
<protein>
    <submittedName>
        <fullName evidence="2">YHS domain protein</fullName>
    </submittedName>
</protein>
<dbReference type="RefSeq" id="WP_235131742.1">
    <property type="nucleotide sequence ID" value="NZ_JACSGT010000001.1"/>
</dbReference>
<evidence type="ECO:0000313" key="2">
    <source>
        <dbReference type="EMBL" id="MCF2220284.1"/>
    </source>
</evidence>
<evidence type="ECO:0000256" key="1">
    <source>
        <dbReference type="SAM" id="SignalP"/>
    </source>
</evidence>
<feature type="chain" id="PRO_5045325750" evidence="1">
    <location>
        <begin position="23"/>
        <end position="150"/>
    </location>
</feature>
<dbReference type="EMBL" id="JACSGT010000001">
    <property type="protein sequence ID" value="MCF2220284.1"/>
    <property type="molecule type" value="Genomic_DNA"/>
</dbReference>
<proteinExistence type="predicted"/>
<keyword evidence="1" id="KW-0732">Signal</keyword>
<dbReference type="Proteomes" id="UP001430374">
    <property type="component" value="Unassembled WGS sequence"/>
</dbReference>
<dbReference type="NCBIfam" id="NF041384">
    <property type="entry name" value="YHS_seleno_dom"/>
    <property type="match status" value="1"/>
</dbReference>
<feature type="signal peptide" evidence="1">
    <location>
        <begin position="1"/>
        <end position="22"/>
    </location>
</feature>
<gene>
    <name evidence="2" type="ORF">H9Q08_13365</name>
</gene>
<comment type="caution">
    <text evidence="2">The sequence shown here is derived from an EMBL/GenBank/DDBJ whole genome shotgun (WGS) entry which is preliminary data.</text>
</comment>
<name>A0ABS9C801_9FLAO</name>
<keyword evidence="3" id="KW-1185">Reference proteome</keyword>